<evidence type="ECO:0000259" key="3">
    <source>
        <dbReference type="Pfam" id="PF00296"/>
    </source>
</evidence>
<evidence type="ECO:0000256" key="1">
    <source>
        <dbReference type="ARBA" id="ARBA00023002"/>
    </source>
</evidence>
<sequence length="353" mass="38160">MELGLYTFGDAGLDPVSGRRTDPAERIRNLIEEIELADQLGLDVFGLGEHHRPEYVASAPAIILAAAAARTTNIRLTSAVSVLSSDDPIRVFQQFASLDLISGGRAEIMAGRGSFIESFPLFGYDLNDYDTLFAEKLALLLQLREDEKINWPGSKHTPPIDGRGVYPRPLQDPLPVWIAVGGTPNSVARAGMLGLPLALAIIGGEPHRFAPLFELYRRAATQSGHDANQLPTSINVHGFVAETSEEAADTFYPPVTEVMNRIGRERGWSPGGRAEFDASRGPRGALFVGSPAEVTDKILANHEVFGFTRFLIQMAIGVMPHAKLMKAIELFGTRVAPEVRKAAAAKVPKDGAV</sequence>
<evidence type="ECO:0000313" key="5">
    <source>
        <dbReference type="Proteomes" id="UP000321389"/>
    </source>
</evidence>
<dbReference type="InterPro" id="IPR050766">
    <property type="entry name" value="Bact_Lucif_Oxidored"/>
</dbReference>
<dbReference type="KEGG" id="niy:FQ775_00935"/>
<organism evidence="4 5">
    <name type="scientific">Nitratireductor mangrovi</name>
    <dbReference type="NCBI Taxonomy" id="2599600"/>
    <lineage>
        <taxon>Bacteria</taxon>
        <taxon>Pseudomonadati</taxon>
        <taxon>Pseudomonadota</taxon>
        <taxon>Alphaproteobacteria</taxon>
        <taxon>Hyphomicrobiales</taxon>
        <taxon>Phyllobacteriaceae</taxon>
        <taxon>Nitratireductor</taxon>
    </lineage>
</organism>
<dbReference type="PANTHER" id="PTHR30137:SF8">
    <property type="entry name" value="BLR5498 PROTEIN"/>
    <property type="match status" value="1"/>
</dbReference>
<keyword evidence="2" id="KW-0503">Monooxygenase</keyword>
<dbReference type="OrthoDB" id="9776438at2"/>
<dbReference type="AlphaFoldDB" id="A0A5B8KTZ4"/>
<feature type="domain" description="Luciferase-like" evidence="3">
    <location>
        <begin position="1"/>
        <end position="304"/>
    </location>
</feature>
<accession>A0A5B8KTZ4</accession>
<gene>
    <name evidence="4" type="ORF">FQ775_00935</name>
</gene>
<dbReference type="Proteomes" id="UP000321389">
    <property type="component" value="Chromosome"/>
</dbReference>
<keyword evidence="1" id="KW-0560">Oxidoreductase</keyword>
<dbReference type="Pfam" id="PF00296">
    <property type="entry name" value="Bac_luciferase"/>
    <property type="match status" value="1"/>
</dbReference>
<evidence type="ECO:0000313" key="4">
    <source>
        <dbReference type="EMBL" id="QDY99048.1"/>
    </source>
</evidence>
<keyword evidence="5" id="KW-1185">Reference proteome</keyword>
<dbReference type="EMBL" id="CP042301">
    <property type="protein sequence ID" value="QDY99048.1"/>
    <property type="molecule type" value="Genomic_DNA"/>
</dbReference>
<dbReference type="RefSeq" id="WP_146297698.1">
    <property type="nucleotide sequence ID" value="NZ_CP042301.2"/>
</dbReference>
<dbReference type="CDD" id="cd00347">
    <property type="entry name" value="Flavin_utilizing_monoxygenases"/>
    <property type="match status" value="1"/>
</dbReference>
<dbReference type="PANTHER" id="PTHR30137">
    <property type="entry name" value="LUCIFERASE-LIKE MONOOXYGENASE"/>
    <property type="match status" value="1"/>
</dbReference>
<proteinExistence type="predicted"/>
<dbReference type="GO" id="GO:0004497">
    <property type="term" value="F:monooxygenase activity"/>
    <property type="evidence" value="ECO:0007669"/>
    <property type="project" value="UniProtKB-KW"/>
</dbReference>
<dbReference type="GO" id="GO:0016705">
    <property type="term" value="F:oxidoreductase activity, acting on paired donors, with incorporation or reduction of molecular oxygen"/>
    <property type="evidence" value="ECO:0007669"/>
    <property type="project" value="InterPro"/>
</dbReference>
<dbReference type="Gene3D" id="3.20.20.30">
    <property type="entry name" value="Luciferase-like domain"/>
    <property type="match status" value="1"/>
</dbReference>
<protein>
    <submittedName>
        <fullName evidence="4">LLM class flavin-dependent oxidoreductase</fullName>
    </submittedName>
</protein>
<dbReference type="InterPro" id="IPR036661">
    <property type="entry name" value="Luciferase-like_sf"/>
</dbReference>
<evidence type="ECO:0000256" key="2">
    <source>
        <dbReference type="ARBA" id="ARBA00023033"/>
    </source>
</evidence>
<dbReference type="SUPFAM" id="SSF51679">
    <property type="entry name" value="Bacterial luciferase-like"/>
    <property type="match status" value="1"/>
</dbReference>
<dbReference type="GO" id="GO:0005829">
    <property type="term" value="C:cytosol"/>
    <property type="evidence" value="ECO:0007669"/>
    <property type="project" value="TreeGrafter"/>
</dbReference>
<reference evidence="4" key="1">
    <citation type="submission" date="2020-04" db="EMBL/GenBank/DDBJ databases">
        <title>Nitratireductor sp. nov. isolated from mangrove soil.</title>
        <authorList>
            <person name="Ye Y."/>
        </authorList>
    </citation>
    <scope>NUCLEOTIDE SEQUENCE</scope>
    <source>
        <strain evidence="4">SY7</strain>
    </source>
</reference>
<dbReference type="NCBIfam" id="TIGR03858">
    <property type="entry name" value="LLM_2I7G"/>
    <property type="match status" value="1"/>
</dbReference>
<name>A0A5B8KTZ4_9HYPH</name>
<dbReference type="InterPro" id="IPR022290">
    <property type="entry name" value="LLM_Atu2307-like"/>
</dbReference>
<dbReference type="InterPro" id="IPR011251">
    <property type="entry name" value="Luciferase-like_dom"/>
</dbReference>